<evidence type="ECO:0000313" key="2">
    <source>
        <dbReference type="Proteomes" id="UP001165413"/>
    </source>
</evidence>
<gene>
    <name evidence="1" type="ORF">NLF92_08730</name>
</gene>
<dbReference type="Proteomes" id="UP001165413">
    <property type="component" value="Unassembled WGS sequence"/>
</dbReference>
<reference evidence="1" key="1">
    <citation type="submission" date="2022-07" db="EMBL/GenBank/DDBJ databases">
        <title>Characterization of the Novel Bacterium Alteromonas immobilis LMIT006 and Alteromonas gregis LMIT007.</title>
        <authorList>
            <person name="Lin X."/>
        </authorList>
    </citation>
    <scope>NUCLEOTIDE SEQUENCE</scope>
    <source>
        <strain evidence="1">LMIT007</strain>
    </source>
</reference>
<organism evidence="1 2">
    <name type="scientific">Opacimonas viscosa</name>
    <dbReference type="NCBI Taxonomy" id="2961944"/>
    <lineage>
        <taxon>Bacteria</taxon>
        <taxon>Pseudomonadati</taxon>
        <taxon>Pseudomonadota</taxon>
        <taxon>Gammaproteobacteria</taxon>
        <taxon>Alteromonadales</taxon>
        <taxon>Alteromonadaceae</taxon>
        <taxon>Opacimonas</taxon>
    </lineage>
</organism>
<evidence type="ECO:0000313" key="1">
    <source>
        <dbReference type="EMBL" id="MCP3429026.1"/>
    </source>
</evidence>
<comment type="caution">
    <text evidence="1">The sequence shown here is derived from an EMBL/GenBank/DDBJ whole genome shotgun (WGS) entry which is preliminary data.</text>
</comment>
<sequence>MANEITRYTRIGEWIFEVKMVRALKVKEYGEPYTACANLTINGSDLYIDSQMTRDGDDFNRKDFLCFYKFCQQMNVNFATYDKIKDNERMPRRIEIFQNTEDKPVVQLGKVS</sequence>
<dbReference type="EMBL" id="JANATA010000014">
    <property type="protein sequence ID" value="MCP3429026.1"/>
    <property type="molecule type" value="Genomic_DNA"/>
</dbReference>
<dbReference type="AlphaFoldDB" id="A0AA42BQ05"/>
<dbReference type="RefSeq" id="WP_254100911.1">
    <property type="nucleotide sequence ID" value="NZ_JANATA010000014.1"/>
</dbReference>
<name>A0AA42BQ05_9ALTE</name>
<keyword evidence="2" id="KW-1185">Reference proteome</keyword>
<proteinExistence type="predicted"/>
<protein>
    <submittedName>
        <fullName evidence="1">Uncharacterized protein</fullName>
    </submittedName>
</protein>
<accession>A0AA42BQ05</accession>